<dbReference type="EMBL" id="SPVF01000226">
    <property type="protein sequence ID" value="TFW15618.1"/>
    <property type="molecule type" value="Genomic_DNA"/>
</dbReference>
<accession>A0A4Y9S6D1</accession>
<evidence type="ECO:0000259" key="2">
    <source>
        <dbReference type="Pfam" id="PF07589"/>
    </source>
</evidence>
<dbReference type="Pfam" id="PF07589">
    <property type="entry name" value="PEP-CTERM"/>
    <property type="match status" value="1"/>
</dbReference>
<dbReference type="NCBIfam" id="TIGR02595">
    <property type="entry name" value="PEP_CTERM"/>
    <property type="match status" value="1"/>
</dbReference>
<dbReference type="RefSeq" id="WP_135208568.1">
    <property type="nucleotide sequence ID" value="NZ_SPVF01000226.1"/>
</dbReference>
<gene>
    <name evidence="3" type="ORF">E4L96_17845</name>
</gene>
<comment type="caution">
    <text evidence="3">The sequence shown here is derived from an EMBL/GenBank/DDBJ whole genome shotgun (WGS) entry which is preliminary data.</text>
</comment>
<keyword evidence="4" id="KW-1185">Reference proteome</keyword>
<evidence type="ECO:0000313" key="3">
    <source>
        <dbReference type="EMBL" id="TFW15618.1"/>
    </source>
</evidence>
<feature type="domain" description="Ice-binding protein C-terminal" evidence="2">
    <location>
        <begin position="189"/>
        <end position="214"/>
    </location>
</feature>
<organism evidence="3 4">
    <name type="scientific">Zemynaea arenosa</name>
    <dbReference type="NCBI Taxonomy" id="2561931"/>
    <lineage>
        <taxon>Bacteria</taxon>
        <taxon>Pseudomonadati</taxon>
        <taxon>Pseudomonadota</taxon>
        <taxon>Betaproteobacteria</taxon>
        <taxon>Burkholderiales</taxon>
        <taxon>Oxalobacteraceae</taxon>
        <taxon>Telluria group</taxon>
        <taxon>Zemynaea</taxon>
    </lineage>
</organism>
<dbReference type="AlphaFoldDB" id="A0A4Y9S6D1"/>
<dbReference type="NCBIfam" id="NF038118">
    <property type="entry name" value="PEP_CTERM_CCXG"/>
    <property type="match status" value="1"/>
</dbReference>
<feature type="signal peptide" evidence="1">
    <location>
        <begin position="1"/>
        <end position="22"/>
    </location>
</feature>
<evidence type="ECO:0000313" key="4">
    <source>
        <dbReference type="Proteomes" id="UP000298438"/>
    </source>
</evidence>
<evidence type="ECO:0000256" key="1">
    <source>
        <dbReference type="SAM" id="SignalP"/>
    </source>
</evidence>
<name>A0A4Y9S6D1_9BURK</name>
<dbReference type="InterPro" id="IPR013424">
    <property type="entry name" value="Ice-binding_C"/>
</dbReference>
<sequence>MSTLHIPALAAAALLALVPARASEIEVTTAYSTAPAQPTAQAYLAVVNVAAQTPHAGYGTTTIALYDNVSNHGLFGGPVTDIGFKSVIDFVVAPDKAGDWAFRAGVDFGRGGAMLLDGAVLDFNASNVWWGGSYADLGSYLHGLATVESGAHQLVLVGLEECCDGGQQAQFSVAGGPYQTFGSADGLSPVPEPAAYAMLLAGLAGLAARARHRR</sequence>
<keyword evidence="1" id="KW-0732">Signal</keyword>
<reference evidence="3 4" key="1">
    <citation type="submission" date="2019-03" db="EMBL/GenBank/DDBJ databases">
        <title>Draft Genome Sequence of Massilia arenosa sp. nov., a Novel Massilia Species Isolated from a Sandy-loam Maize Soil.</title>
        <authorList>
            <person name="Raths R."/>
            <person name="Peta V."/>
            <person name="Bucking H."/>
        </authorList>
    </citation>
    <scope>NUCLEOTIDE SEQUENCE [LARGE SCALE GENOMIC DNA]</scope>
    <source>
        <strain evidence="3 4">MC02</strain>
    </source>
</reference>
<feature type="chain" id="PRO_5021196532" evidence="1">
    <location>
        <begin position="23"/>
        <end position="214"/>
    </location>
</feature>
<proteinExistence type="predicted"/>
<dbReference type="OrthoDB" id="8751508at2"/>
<protein>
    <submittedName>
        <fullName evidence="3">PEP-CTERM sorting domain-containing protein</fullName>
    </submittedName>
</protein>
<dbReference type="Proteomes" id="UP000298438">
    <property type="component" value="Unassembled WGS sequence"/>
</dbReference>